<accession>A0A1Y2G9I6</accession>
<name>A0A1Y2G9I6_9FUNG</name>
<sequence>MVGIEALLRNTKATEPFHIIEPFVRLFEINDTEEILNVISAALTELLDVNYDASNDRELSQQCERYTRWKQAVETSGLKSLGVGERPGFQSFKARLVEARDKTFRTSCTKFFAKKTAAATSTPATTASTFRRSDRIKGIRPSELTSKLKNTTNNVTPISFIDAGICELTNTSVLTQMIYSVSKPKPRVKTIHAFTGEKFLKDKKVNSREMYVQKKQKMLRPLIQDVCPSA</sequence>
<gene>
    <name evidence="1" type="ORF">BCR41DRAFT_402330</name>
</gene>
<organism evidence="1 2">
    <name type="scientific">Lobosporangium transversale</name>
    <dbReference type="NCBI Taxonomy" id="64571"/>
    <lineage>
        <taxon>Eukaryota</taxon>
        <taxon>Fungi</taxon>
        <taxon>Fungi incertae sedis</taxon>
        <taxon>Mucoromycota</taxon>
        <taxon>Mortierellomycotina</taxon>
        <taxon>Mortierellomycetes</taxon>
        <taxon>Mortierellales</taxon>
        <taxon>Mortierellaceae</taxon>
        <taxon>Lobosporangium</taxon>
    </lineage>
</organism>
<dbReference type="RefSeq" id="XP_021875375.1">
    <property type="nucleotide sequence ID" value="XM_022029298.1"/>
</dbReference>
<keyword evidence="2" id="KW-1185">Reference proteome</keyword>
<comment type="caution">
    <text evidence="1">The sequence shown here is derived from an EMBL/GenBank/DDBJ whole genome shotgun (WGS) entry which is preliminary data.</text>
</comment>
<proteinExistence type="predicted"/>
<dbReference type="InParanoid" id="A0A1Y2G9I6"/>
<dbReference type="AlphaFoldDB" id="A0A1Y2G9I6"/>
<dbReference type="OrthoDB" id="2444663at2759"/>
<reference evidence="1 2" key="1">
    <citation type="submission" date="2016-07" db="EMBL/GenBank/DDBJ databases">
        <title>Pervasive Adenine N6-methylation of Active Genes in Fungi.</title>
        <authorList>
            <consortium name="DOE Joint Genome Institute"/>
            <person name="Mondo S.J."/>
            <person name="Dannebaum R.O."/>
            <person name="Kuo R.C."/>
            <person name="Labutti K."/>
            <person name="Haridas S."/>
            <person name="Kuo A."/>
            <person name="Salamov A."/>
            <person name="Ahrendt S.R."/>
            <person name="Lipzen A."/>
            <person name="Sullivan W."/>
            <person name="Andreopoulos W.B."/>
            <person name="Clum A."/>
            <person name="Lindquist E."/>
            <person name="Daum C."/>
            <person name="Ramamoorthy G.K."/>
            <person name="Gryganskyi A."/>
            <person name="Culley D."/>
            <person name="Magnuson J.K."/>
            <person name="James T.Y."/>
            <person name="O'Malley M.A."/>
            <person name="Stajich J.E."/>
            <person name="Spatafora J.W."/>
            <person name="Visel A."/>
            <person name="Grigoriev I.V."/>
        </authorList>
    </citation>
    <scope>NUCLEOTIDE SEQUENCE [LARGE SCALE GENOMIC DNA]</scope>
    <source>
        <strain evidence="1 2">NRRL 3116</strain>
    </source>
</reference>
<evidence type="ECO:0000313" key="1">
    <source>
        <dbReference type="EMBL" id="ORY95168.1"/>
    </source>
</evidence>
<evidence type="ECO:0000313" key="2">
    <source>
        <dbReference type="Proteomes" id="UP000193648"/>
    </source>
</evidence>
<dbReference type="Proteomes" id="UP000193648">
    <property type="component" value="Unassembled WGS sequence"/>
</dbReference>
<protein>
    <submittedName>
        <fullName evidence="1">Uncharacterized protein</fullName>
    </submittedName>
</protein>
<dbReference type="EMBL" id="MCFF01000084">
    <property type="protein sequence ID" value="ORY95168.1"/>
    <property type="molecule type" value="Genomic_DNA"/>
</dbReference>
<dbReference type="GeneID" id="33571141"/>